<dbReference type="EMBL" id="JAERTX010000005">
    <property type="protein sequence ID" value="MBM9459558.1"/>
    <property type="molecule type" value="Genomic_DNA"/>
</dbReference>
<accession>A0A938Y3Y9</accession>
<keyword evidence="2" id="KW-0812">Transmembrane</keyword>
<keyword evidence="2" id="KW-0472">Membrane</keyword>
<keyword evidence="5" id="KW-1185">Reference proteome</keyword>
<feature type="domain" description="YoaR-like putative peptidoglycan binding" evidence="3">
    <location>
        <begin position="158"/>
        <end position="228"/>
    </location>
</feature>
<name>A0A938Y3Y9_9ACTN</name>
<dbReference type="InterPro" id="IPR052913">
    <property type="entry name" value="Glycopeptide_resist_protein"/>
</dbReference>
<feature type="region of interest" description="Disordered" evidence="1">
    <location>
        <begin position="601"/>
        <end position="622"/>
    </location>
</feature>
<feature type="compositionally biased region" description="Basic and acidic residues" evidence="1">
    <location>
        <begin position="603"/>
        <end position="622"/>
    </location>
</feature>
<dbReference type="AlphaFoldDB" id="A0A938Y3Y9"/>
<dbReference type="PANTHER" id="PTHR35788:SF1">
    <property type="entry name" value="EXPORTED PROTEIN"/>
    <property type="match status" value="1"/>
</dbReference>
<feature type="compositionally biased region" description="Low complexity" evidence="1">
    <location>
        <begin position="23"/>
        <end position="35"/>
    </location>
</feature>
<reference evidence="4" key="1">
    <citation type="submission" date="2021-01" db="EMBL/GenBank/DDBJ databases">
        <title>Novel species in genus Nocardioides.</title>
        <authorList>
            <person name="Zhang G."/>
        </authorList>
    </citation>
    <scope>NUCLEOTIDE SEQUENCE</scope>
    <source>
        <strain evidence="4">Zg-536</strain>
    </source>
</reference>
<gene>
    <name evidence="4" type="ORF">JK386_06560</name>
</gene>
<organism evidence="4 5">
    <name type="scientific">Nocardioides faecalis</name>
    <dbReference type="NCBI Taxonomy" id="2803858"/>
    <lineage>
        <taxon>Bacteria</taxon>
        <taxon>Bacillati</taxon>
        <taxon>Actinomycetota</taxon>
        <taxon>Actinomycetes</taxon>
        <taxon>Propionibacteriales</taxon>
        <taxon>Nocardioidaceae</taxon>
        <taxon>Nocardioides</taxon>
    </lineage>
</organism>
<comment type="caution">
    <text evidence="4">The sequence shown here is derived from an EMBL/GenBank/DDBJ whole genome shotgun (WGS) entry which is preliminary data.</text>
</comment>
<evidence type="ECO:0000256" key="2">
    <source>
        <dbReference type="SAM" id="Phobius"/>
    </source>
</evidence>
<feature type="transmembrane region" description="Helical" evidence="2">
    <location>
        <begin position="45"/>
        <end position="68"/>
    </location>
</feature>
<sequence>MSASKPPKQPKPTAKPTPKPKSQPKSQQKSQPKSQPKSERPGGRAVVAVVVALVVLVTGGYAAAWAVAGDKVPLGTTISGVDVGGLSRDEAVARLAEVFEDRTGKPIEVTVAKSGSSRDRSAKVDPADVGMQVDLIASVDAAGAGASWHPRRQWDYFTAGDDVDAVVTVDEERLAAKLDEISEGLGTPPKDGTVVFSGDGVQTTKPAPGVAVDRDAARVALTDAFLAGEDSVELQVGPAEPDIDTEDVAEAVETFANPAMANPVVLVFGKNDVRLRPRDYAPALSMKPQDGRLVPEVDTKVLTRLVEDATSAGKPVDASVRLVRGKPKVVPAKPGVTFDPAEVTRVFTGLLTAPKDARRAEVAAKVTDAAFTTDDAKALKITEKVSEFQTFYPHADYRNVNIGRAAELIDGTLLKPGEEFSLNKTVGERTAENGFTSGYIISNGILRKDLGGGVSQMATTVFNAMFFAGLEDVQHKPHSFYIDRYPVGREATVAWPTVDLRFRNNTPYGVLVSAKVKPSSYSSQGVVTVQMWSTKIWDIESVTSERYAFKPPATRTLDTPDCEPFTGYSGFQVDVTRVFRKAGSAQVERREKFHTVYTPADTVRCEKPEAKPKPKPDADPAE</sequence>
<dbReference type="RefSeq" id="WP_205290884.1">
    <property type="nucleotide sequence ID" value="NZ_CP074406.1"/>
</dbReference>
<dbReference type="InterPro" id="IPR022029">
    <property type="entry name" value="YoaR-like_PG-bd"/>
</dbReference>
<keyword evidence="2" id="KW-1133">Transmembrane helix</keyword>
<dbReference type="Pfam" id="PF04294">
    <property type="entry name" value="VanW"/>
    <property type="match status" value="1"/>
</dbReference>
<dbReference type="PANTHER" id="PTHR35788">
    <property type="entry name" value="EXPORTED PROTEIN-RELATED"/>
    <property type="match status" value="1"/>
</dbReference>
<dbReference type="Pfam" id="PF12229">
    <property type="entry name" value="PG_binding_4"/>
    <property type="match status" value="1"/>
</dbReference>
<proteinExistence type="predicted"/>
<evidence type="ECO:0000259" key="3">
    <source>
        <dbReference type="Pfam" id="PF12229"/>
    </source>
</evidence>
<feature type="compositionally biased region" description="Pro residues" evidence="1">
    <location>
        <begin position="7"/>
        <end position="21"/>
    </location>
</feature>
<evidence type="ECO:0000313" key="4">
    <source>
        <dbReference type="EMBL" id="MBM9459558.1"/>
    </source>
</evidence>
<evidence type="ECO:0000256" key="1">
    <source>
        <dbReference type="SAM" id="MobiDB-lite"/>
    </source>
</evidence>
<evidence type="ECO:0000313" key="5">
    <source>
        <dbReference type="Proteomes" id="UP000663791"/>
    </source>
</evidence>
<dbReference type="Proteomes" id="UP000663791">
    <property type="component" value="Unassembled WGS sequence"/>
</dbReference>
<protein>
    <submittedName>
        <fullName evidence="4">VanW family protein</fullName>
    </submittedName>
</protein>
<dbReference type="InterPro" id="IPR007391">
    <property type="entry name" value="Vancomycin_resist_VanW"/>
</dbReference>
<feature type="region of interest" description="Disordered" evidence="1">
    <location>
        <begin position="1"/>
        <end position="42"/>
    </location>
</feature>